<proteinExistence type="inferred from homology"/>
<evidence type="ECO:0000256" key="3">
    <source>
        <dbReference type="ARBA" id="ARBA00023125"/>
    </source>
</evidence>
<keyword evidence="1" id="KW-1048">Host nucleus</keyword>
<dbReference type="Gene3D" id="1.20.190.40">
    <property type="entry name" value="Viral ssDNA binding protein, head domain"/>
    <property type="match status" value="2"/>
</dbReference>
<keyword evidence="2" id="KW-0235">DNA replication</keyword>
<dbReference type="HAMAP" id="MF_04007">
    <property type="entry name" value="HSV_DNBI"/>
    <property type="match status" value="1"/>
</dbReference>
<sequence>MATKQQQSQVPPEDNMASQAPTGPCGYLYAYPLSDFPIREAAELGNMYDGGSALSLPLLQGLTVEHGFSFCVKAAHRKVDATTLLVRVTSYHAEAVVFHNAEKFLPVFHGPGLDTICHNTRMLFGYTTFKPRDGVTEFNVDELCAPLGGPNHCICAAVFTEGFKERLYFGKLVPLCALLEEVKIGCFTAFRMPLYDQDLFTRAPNVQRFYRTNVSQYLHDALYTNLAICLRIRNAEAVALALEQQFVHDQYKVPKLGRNKEFPAGYTKQANATQLAVVDAAAAELALSYGLAFVEAPHDPAPTLNYETWPVVCEFKTVDERVMALKRWNAQLAIHVHAQLFSANSVLYVTRVARQQPSPGKPEASAYNKYFLAHGLGHASSPTCYEDGQAAFDGVPTSRLDGSAYTLEHLVYAAAFSPHLLARYCYYLQFCQHQRSAANASYNIVQYVGSAANSTACVVCNGECPASCINTLLYRLHDRFPPVQSSQRRDPIVITGSAGAYNELDYLGNFASMRDRGEEDGTAAASEDIQRYTYWQLTHTVLERLEALGVREAGNDTNDEVQPSPIVDAQSFCKLFRDIDAIVDAEVLKFMNALARNNVNYREAIKGAQHVMQYSCNPYWQTPCSIFLTLFYRSILTVLQDISLPITMMYEIDNPSTGLTPGDWLRLHYQILWTNYKGMCMDKGALTGSECRVVHRELFCDFFDVDAAVGGNGSCMHVQCKLQVRIARALVTVPKTIKVKNRIVFNGASVSETLQNSFMRSTARCENYIINGPYMKFLHEHHKLLFPGTKISALYMWHTFSRTKKLPIPAGMRHESALELAAMVNTGSRAHEDANVLDATPDSLVAYARQRINNALLRACGQTQYYACTIQGLLPRVQDTTADEYPHALGTDTVSSPDDYTSKVCGRTVVTVQTTPRQSIAATGKLRPVVTLPVVVNKYQGINGNAQIFHCANLGYFMGRGVDRNLLSDTSGFRRGGSSNVRKRHVFVTPLVGALVSNTASTTGTGPFEVETVRRNIQALLADRRDDVALINAVVVELVRSLGASCTTLSDTDAKYFLGTFDIVADELLERLGTLTALRGPWTADWAAAALAETYPVDADVAQCELLCVDTTDGDGETFAAATEQFTELAPTLASVSFDDPSSARLTTPSLTATVGGPLGQCSTGRKRKIGSVLGGIEL</sequence>
<protein>
    <submittedName>
        <fullName evidence="4">Single-stranded DNA-binding protein</fullName>
    </submittedName>
</protein>
<dbReference type="GO" id="GO:0006260">
    <property type="term" value="P:DNA replication"/>
    <property type="evidence" value="ECO:0007669"/>
    <property type="project" value="UniProtKB-KW"/>
</dbReference>
<dbReference type="Pfam" id="PF00747">
    <property type="entry name" value="Viral_DNA_bp"/>
    <property type="match status" value="1"/>
</dbReference>
<organism evidence="4">
    <name type="scientific">Otarine gammaherpesvirus 4</name>
    <dbReference type="NCBI Taxonomy" id="2801541"/>
    <lineage>
        <taxon>Viruses</taxon>
        <taxon>Duplodnaviria</taxon>
        <taxon>Heunggongvirae</taxon>
        <taxon>Peploviricota</taxon>
        <taxon>Herviviricetes</taxon>
        <taxon>Herpesvirales</taxon>
        <taxon>Orthoherpesviridae</taxon>
        <taxon>Gammaherpesvirinae</taxon>
    </lineage>
</organism>
<reference evidence="4" key="1">
    <citation type="submission" date="2019-10" db="EMBL/GenBank/DDBJ databases">
        <title>Otarine herpesvirus 4 in Northern fur seal genital swab.</title>
        <authorList>
            <person name="Deming A.C."/>
            <person name="Wellehan J.F.X."/>
            <person name="Gulland F.M.D."/>
        </authorList>
    </citation>
    <scope>NUCLEOTIDE SEQUENCE</scope>
    <source>
        <strain evidence="4">Cu11-001</strain>
    </source>
</reference>
<keyword evidence="3 4" id="KW-0238">DNA-binding</keyword>
<dbReference type="GO" id="GO:0042025">
    <property type="term" value="C:host cell nucleus"/>
    <property type="evidence" value="ECO:0007669"/>
    <property type="project" value="InterPro"/>
</dbReference>
<dbReference type="GO" id="GO:0003697">
    <property type="term" value="F:single-stranded DNA binding"/>
    <property type="evidence" value="ECO:0007669"/>
    <property type="project" value="InterPro"/>
</dbReference>
<name>A0A889IW13_9GAMA</name>
<dbReference type="InterPro" id="IPR043031">
    <property type="entry name" value="Viral_ssDBP_head"/>
</dbReference>
<evidence type="ECO:0000256" key="2">
    <source>
        <dbReference type="ARBA" id="ARBA00022705"/>
    </source>
</evidence>
<dbReference type="InterPro" id="IPR000635">
    <property type="entry name" value="Viral_ssDNA-bd"/>
</dbReference>
<dbReference type="SUPFAM" id="SSF118208">
    <property type="entry name" value="Viral ssDNA binding protein"/>
    <property type="match status" value="1"/>
</dbReference>
<evidence type="ECO:0000256" key="1">
    <source>
        <dbReference type="ARBA" id="ARBA00022562"/>
    </source>
</evidence>
<evidence type="ECO:0000313" key="4">
    <source>
        <dbReference type="EMBL" id="QRE02492.1"/>
    </source>
</evidence>
<dbReference type="EMBL" id="MN545486">
    <property type="protein sequence ID" value="QRE02492.1"/>
    <property type="molecule type" value="Genomic_DNA"/>
</dbReference>
<accession>A0A889IW13</accession>
<gene>
    <name evidence="4" type="primary">ORF6</name>
</gene>
<dbReference type="InterPro" id="IPR035989">
    <property type="entry name" value="DBP_sf"/>
</dbReference>